<evidence type="ECO:0000256" key="2">
    <source>
        <dbReference type="ARBA" id="ARBA00022840"/>
    </source>
</evidence>
<reference evidence="5" key="1">
    <citation type="journal article" date="2023" name="Mol. Phylogenet. Evol.">
        <title>Genome-scale phylogeny and comparative genomics of the fungal order Sordariales.</title>
        <authorList>
            <person name="Hensen N."/>
            <person name="Bonometti L."/>
            <person name="Westerberg I."/>
            <person name="Brannstrom I.O."/>
            <person name="Guillou S."/>
            <person name="Cros-Aarteil S."/>
            <person name="Calhoun S."/>
            <person name="Haridas S."/>
            <person name="Kuo A."/>
            <person name="Mondo S."/>
            <person name="Pangilinan J."/>
            <person name="Riley R."/>
            <person name="LaButti K."/>
            <person name="Andreopoulos B."/>
            <person name="Lipzen A."/>
            <person name="Chen C."/>
            <person name="Yan M."/>
            <person name="Daum C."/>
            <person name="Ng V."/>
            <person name="Clum A."/>
            <person name="Steindorff A."/>
            <person name="Ohm R.A."/>
            <person name="Martin F."/>
            <person name="Silar P."/>
            <person name="Natvig D.O."/>
            <person name="Lalanne C."/>
            <person name="Gautier V."/>
            <person name="Ament-Velasquez S.L."/>
            <person name="Kruys A."/>
            <person name="Hutchinson M.I."/>
            <person name="Powell A.J."/>
            <person name="Barry K."/>
            <person name="Miller A.N."/>
            <person name="Grigoriev I.V."/>
            <person name="Debuchy R."/>
            <person name="Gladieux P."/>
            <person name="Hiltunen Thoren M."/>
            <person name="Johannesson H."/>
        </authorList>
    </citation>
    <scope>NUCLEOTIDE SEQUENCE</scope>
    <source>
        <strain evidence="5">PSN293</strain>
    </source>
</reference>
<keyword evidence="2" id="KW-0067">ATP-binding</keyword>
<dbReference type="AlphaFoldDB" id="A0AAN7B590"/>
<dbReference type="GO" id="GO:0005524">
    <property type="term" value="F:ATP binding"/>
    <property type="evidence" value="ECO:0007669"/>
    <property type="project" value="UniProtKB-KW"/>
</dbReference>
<evidence type="ECO:0000256" key="1">
    <source>
        <dbReference type="ARBA" id="ARBA00022741"/>
    </source>
</evidence>
<dbReference type="InterPro" id="IPR027417">
    <property type="entry name" value="P-loop_NTPase"/>
</dbReference>
<accession>A0AAN7B590</accession>
<feature type="region of interest" description="Disordered" evidence="3">
    <location>
        <begin position="1"/>
        <end position="53"/>
    </location>
</feature>
<dbReference type="GO" id="GO:0016301">
    <property type="term" value="F:kinase activity"/>
    <property type="evidence" value="ECO:0007669"/>
    <property type="project" value="InterPro"/>
</dbReference>
<evidence type="ECO:0000313" key="6">
    <source>
        <dbReference type="Proteomes" id="UP001301769"/>
    </source>
</evidence>
<evidence type="ECO:0000313" key="5">
    <source>
        <dbReference type="EMBL" id="KAK4208615.1"/>
    </source>
</evidence>
<feature type="region of interest" description="Disordered" evidence="3">
    <location>
        <begin position="92"/>
        <end position="136"/>
    </location>
</feature>
<dbReference type="EMBL" id="MU858236">
    <property type="protein sequence ID" value="KAK4208615.1"/>
    <property type="molecule type" value="Genomic_DNA"/>
</dbReference>
<protein>
    <recommendedName>
        <fullName evidence="4">Zeta toxin domain-containing protein</fullName>
    </recommendedName>
</protein>
<gene>
    <name evidence="5" type="ORF">QBC37DRAFT_431710</name>
</gene>
<dbReference type="InterPro" id="IPR010488">
    <property type="entry name" value="Zeta_toxin_domain"/>
</dbReference>
<reference evidence="5" key="2">
    <citation type="submission" date="2023-05" db="EMBL/GenBank/DDBJ databases">
        <authorList>
            <consortium name="Lawrence Berkeley National Laboratory"/>
            <person name="Steindorff A."/>
            <person name="Hensen N."/>
            <person name="Bonometti L."/>
            <person name="Westerberg I."/>
            <person name="Brannstrom I.O."/>
            <person name="Guillou S."/>
            <person name="Cros-Aarteil S."/>
            <person name="Calhoun S."/>
            <person name="Haridas S."/>
            <person name="Kuo A."/>
            <person name="Mondo S."/>
            <person name="Pangilinan J."/>
            <person name="Riley R."/>
            <person name="Labutti K."/>
            <person name="Andreopoulos B."/>
            <person name="Lipzen A."/>
            <person name="Chen C."/>
            <person name="Yanf M."/>
            <person name="Daum C."/>
            <person name="Ng V."/>
            <person name="Clum A."/>
            <person name="Ohm R."/>
            <person name="Martin F."/>
            <person name="Silar P."/>
            <person name="Natvig D."/>
            <person name="Lalanne C."/>
            <person name="Gautier V."/>
            <person name="Ament-Velasquez S.L."/>
            <person name="Kruys A."/>
            <person name="Hutchinson M.I."/>
            <person name="Powell A.J."/>
            <person name="Barry K."/>
            <person name="Miller A.N."/>
            <person name="Grigoriev I.V."/>
            <person name="Debuchy R."/>
            <person name="Gladieux P."/>
            <person name="Thoren M.H."/>
            <person name="Johannesson H."/>
        </authorList>
    </citation>
    <scope>NUCLEOTIDE SEQUENCE</scope>
    <source>
        <strain evidence="5">PSN293</strain>
    </source>
</reference>
<name>A0AAN7B590_9PEZI</name>
<keyword evidence="6" id="KW-1185">Reference proteome</keyword>
<keyword evidence="1" id="KW-0547">Nucleotide-binding</keyword>
<feature type="domain" description="Zeta toxin" evidence="4">
    <location>
        <begin position="38"/>
        <end position="83"/>
    </location>
</feature>
<dbReference type="Gene3D" id="3.40.50.300">
    <property type="entry name" value="P-loop containing nucleotide triphosphate hydrolases"/>
    <property type="match status" value="1"/>
</dbReference>
<proteinExistence type="predicted"/>
<comment type="caution">
    <text evidence="5">The sequence shown here is derived from an EMBL/GenBank/DDBJ whole genome shotgun (WGS) entry which is preliminary data.</text>
</comment>
<organism evidence="5 6">
    <name type="scientific">Rhypophila decipiens</name>
    <dbReference type="NCBI Taxonomy" id="261697"/>
    <lineage>
        <taxon>Eukaryota</taxon>
        <taxon>Fungi</taxon>
        <taxon>Dikarya</taxon>
        <taxon>Ascomycota</taxon>
        <taxon>Pezizomycotina</taxon>
        <taxon>Sordariomycetes</taxon>
        <taxon>Sordariomycetidae</taxon>
        <taxon>Sordariales</taxon>
        <taxon>Naviculisporaceae</taxon>
        <taxon>Rhypophila</taxon>
    </lineage>
</organism>
<dbReference type="Proteomes" id="UP001301769">
    <property type="component" value="Unassembled WGS sequence"/>
</dbReference>
<sequence length="350" mass="37547">MGNSTQQGIEAFFQPMSETPSSTWRGPPANKGPSSGPKRKYLIQMSGPPGAGKSTLAIKLASEMRKAGLGAVVVNHDLLKTFFLLKVSGASGDTSSTPGASDPQPKAVPAKATSPDTSMSEGHDAGSAETGQAPQTEQKISFIDAGKLAYKLDWVLAADFFAQGQDVVIVDSVCNYREAVENGLKLVTGWNLCPDPAACVGSKSETGNGKGCDCDRESEMRYVYVECRFECDTHGSGGEDSGWKDLEILDERMKQRAKQPRTVLISQRKSVYAGPSGDVESQRNYGYARDGEDERELFRKWMNPARPTAEDGATVVVVDSKNKSSDECAGDVLRELGLSGSEASSKKRRV</sequence>
<evidence type="ECO:0000259" key="4">
    <source>
        <dbReference type="Pfam" id="PF06414"/>
    </source>
</evidence>
<evidence type="ECO:0000256" key="3">
    <source>
        <dbReference type="SAM" id="MobiDB-lite"/>
    </source>
</evidence>
<dbReference type="SUPFAM" id="SSF52540">
    <property type="entry name" value="P-loop containing nucleoside triphosphate hydrolases"/>
    <property type="match status" value="1"/>
</dbReference>
<dbReference type="Pfam" id="PF06414">
    <property type="entry name" value="Zeta_toxin"/>
    <property type="match status" value="1"/>
</dbReference>